<gene>
    <name evidence="14" type="ORF">GCM10025875_14820</name>
</gene>
<feature type="transmembrane region" description="Helical" evidence="13">
    <location>
        <begin position="107"/>
        <end position="125"/>
    </location>
</feature>
<reference evidence="14" key="1">
    <citation type="journal article" date="2014" name="Int. J. Syst. Evol. Microbiol.">
        <title>Complete genome sequence of Corynebacterium casei LMG S-19264T (=DSM 44701T), isolated from a smear-ripened cheese.</title>
        <authorList>
            <consortium name="US DOE Joint Genome Institute (JGI-PGF)"/>
            <person name="Walter F."/>
            <person name="Albersmeier A."/>
            <person name="Kalinowski J."/>
            <person name="Ruckert C."/>
        </authorList>
    </citation>
    <scope>NUCLEOTIDE SEQUENCE</scope>
    <source>
        <strain evidence="14">NBRC 112290</strain>
    </source>
</reference>
<dbReference type="PIRSF" id="PIRSF017385">
    <property type="entry name" value="CtaF"/>
    <property type="match status" value="1"/>
</dbReference>
<evidence type="ECO:0000256" key="11">
    <source>
        <dbReference type="ARBA" id="ARBA00031401"/>
    </source>
</evidence>
<evidence type="ECO:0000256" key="7">
    <source>
        <dbReference type="ARBA" id="ARBA00022967"/>
    </source>
</evidence>
<name>A0AA37XE70_9MICO</name>
<dbReference type="EC" id="7.1.1.9" evidence="4"/>
<evidence type="ECO:0000256" key="8">
    <source>
        <dbReference type="ARBA" id="ARBA00022989"/>
    </source>
</evidence>
<evidence type="ECO:0000256" key="2">
    <source>
        <dbReference type="ARBA" id="ARBA00004651"/>
    </source>
</evidence>
<evidence type="ECO:0000256" key="3">
    <source>
        <dbReference type="ARBA" id="ARBA00006870"/>
    </source>
</evidence>
<keyword evidence="7" id="KW-1278">Translocase</keyword>
<comment type="catalytic activity">
    <reaction evidence="12">
        <text>4 Fe(II)-[cytochrome c] + O2 + 8 H(+)(in) = 4 Fe(III)-[cytochrome c] + 2 H2O + 4 H(+)(out)</text>
        <dbReference type="Rhea" id="RHEA:11436"/>
        <dbReference type="Rhea" id="RHEA-COMP:10350"/>
        <dbReference type="Rhea" id="RHEA-COMP:14399"/>
        <dbReference type="ChEBI" id="CHEBI:15377"/>
        <dbReference type="ChEBI" id="CHEBI:15378"/>
        <dbReference type="ChEBI" id="CHEBI:15379"/>
        <dbReference type="ChEBI" id="CHEBI:29033"/>
        <dbReference type="ChEBI" id="CHEBI:29034"/>
        <dbReference type="EC" id="7.1.1.9"/>
    </reaction>
</comment>
<dbReference type="EMBL" id="BSUM01000001">
    <property type="protein sequence ID" value="GMA31490.1"/>
    <property type="molecule type" value="Genomic_DNA"/>
</dbReference>
<keyword evidence="5" id="KW-1003">Cell membrane</keyword>
<dbReference type="Pfam" id="PF12270">
    <property type="entry name" value="Cyt_c_ox_IV"/>
    <property type="match status" value="1"/>
</dbReference>
<dbReference type="GO" id="GO:0004129">
    <property type="term" value="F:cytochrome-c oxidase activity"/>
    <property type="evidence" value="ECO:0007669"/>
    <property type="project" value="UniProtKB-EC"/>
</dbReference>
<evidence type="ECO:0000256" key="6">
    <source>
        <dbReference type="ARBA" id="ARBA00022692"/>
    </source>
</evidence>
<comment type="subcellular location">
    <subcellularLocation>
        <location evidence="2">Cell membrane</location>
        <topology evidence="2">Multi-pass membrane protein</topology>
    </subcellularLocation>
</comment>
<evidence type="ECO:0000256" key="5">
    <source>
        <dbReference type="ARBA" id="ARBA00022475"/>
    </source>
</evidence>
<evidence type="ECO:0000256" key="10">
    <source>
        <dbReference type="ARBA" id="ARBA00031366"/>
    </source>
</evidence>
<keyword evidence="8 13" id="KW-1133">Transmembrane helix</keyword>
<dbReference type="GO" id="GO:0005886">
    <property type="term" value="C:plasma membrane"/>
    <property type="evidence" value="ECO:0007669"/>
    <property type="project" value="UniProtKB-SubCell"/>
</dbReference>
<keyword evidence="15" id="KW-1185">Reference proteome</keyword>
<comment type="caution">
    <text evidence="14">The sequence shown here is derived from an EMBL/GenBank/DDBJ whole genome shotgun (WGS) entry which is preliminary data.</text>
</comment>
<evidence type="ECO:0000256" key="1">
    <source>
        <dbReference type="ARBA" id="ARBA00002536"/>
    </source>
</evidence>
<evidence type="ECO:0000256" key="4">
    <source>
        <dbReference type="ARBA" id="ARBA00012949"/>
    </source>
</evidence>
<organism evidence="14 15">
    <name type="scientific">Litorihabitans aurantiacus</name>
    <dbReference type="NCBI Taxonomy" id="1930061"/>
    <lineage>
        <taxon>Bacteria</taxon>
        <taxon>Bacillati</taxon>
        <taxon>Actinomycetota</taxon>
        <taxon>Actinomycetes</taxon>
        <taxon>Micrococcales</taxon>
        <taxon>Beutenbergiaceae</taxon>
        <taxon>Litorihabitans</taxon>
    </lineage>
</organism>
<dbReference type="AlphaFoldDB" id="A0AA37XE70"/>
<protein>
    <recommendedName>
        <fullName evidence="4">cytochrome-c oxidase</fullName>
        <ecNumber evidence="4">7.1.1.9</ecNumber>
    </recommendedName>
    <alternativeName>
        <fullName evidence="11">Cytochrome aa3 subunit 4</fullName>
    </alternativeName>
    <alternativeName>
        <fullName evidence="10">Cytochrome c oxidase polypeptide IV</fullName>
    </alternativeName>
</protein>
<dbReference type="InterPro" id="IPR021050">
    <property type="entry name" value="Cyt_c_oxidase_su4_actinobac"/>
</dbReference>
<evidence type="ECO:0000313" key="15">
    <source>
        <dbReference type="Proteomes" id="UP001157161"/>
    </source>
</evidence>
<evidence type="ECO:0000256" key="9">
    <source>
        <dbReference type="ARBA" id="ARBA00023136"/>
    </source>
</evidence>
<accession>A0AA37XE70</accession>
<feature type="transmembrane region" description="Helical" evidence="13">
    <location>
        <begin position="131"/>
        <end position="149"/>
    </location>
</feature>
<dbReference type="RefSeq" id="WP_348525527.1">
    <property type="nucleotide sequence ID" value="NZ_BSUM01000001.1"/>
</dbReference>
<evidence type="ECO:0000256" key="12">
    <source>
        <dbReference type="ARBA" id="ARBA00047816"/>
    </source>
</evidence>
<dbReference type="Proteomes" id="UP001157161">
    <property type="component" value="Unassembled WGS sequence"/>
</dbReference>
<evidence type="ECO:0000256" key="13">
    <source>
        <dbReference type="SAM" id="Phobius"/>
    </source>
</evidence>
<feature type="transmembrane region" description="Helical" evidence="13">
    <location>
        <begin position="53"/>
        <end position="75"/>
    </location>
</feature>
<dbReference type="GO" id="GO:0022900">
    <property type="term" value="P:electron transport chain"/>
    <property type="evidence" value="ECO:0007669"/>
    <property type="project" value="InterPro"/>
</dbReference>
<evidence type="ECO:0000313" key="14">
    <source>
        <dbReference type="EMBL" id="GMA31490.1"/>
    </source>
</evidence>
<comment type="similarity">
    <text evidence="3">Belongs to the cytochrome c oxidase bacterial subunit CtaF family.</text>
</comment>
<feature type="transmembrane region" description="Helical" evidence="13">
    <location>
        <begin position="28"/>
        <end position="47"/>
    </location>
</feature>
<keyword evidence="9 13" id="KW-0472">Membrane</keyword>
<keyword evidence="6 13" id="KW-0812">Transmembrane</keyword>
<reference evidence="14" key="2">
    <citation type="submission" date="2023-02" db="EMBL/GenBank/DDBJ databases">
        <authorList>
            <person name="Sun Q."/>
            <person name="Mori K."/>
        </authorList>
    </citation>
    <scope>NUCLEOTIDE SEQUENCE</scope>
    <source>
        <strain evidence="14">NBRC 112290</strain>
    </source>
</reference>
<comment type="function">
    <text evidence="1">Part of cytochrome c oxidase, its function is unknown.</text>
</comment>
<proteinExistence type="inferred from homology"/>
<sequence>MSTQQTAGPDRTVEPSSRTRPPMYIETVVFGAGVPVFLALAIVYGFLTEFTEFVGFIGLLLLAGLAGLVAFFLFITGRTIDARPEDDPLGTIESAAGEYGEFSPHSWWPFVLAIGAAIIFFGVAVGWWVCVVGVIVGSIGLVGLIFEFSRGQHAH</sequence>